<feature type="domain" description="Response regulatory" evidence="3">
    <location>
        <begin position="3"/>
        <end position="119"/>
    </location>
</feature>
<dbReference type="PROSITE" id="PS50110">
    <property type="entry name" value="RESPONSE_REGULATORY"/>
    <property type="match status" value="1"/>
</dbReference>
<dbReference type="SUPFAM" id="SSF52172">
    <property type="entry name" value="CheY-like"/>
    <property type="match status" value="1"/>
</dbReference>
<dbReference type="SMART" id="SM00448">
    <property type="entry name" value="REC"/>
    <property type="match status" value="1"/>
</dbReference>
<gene>
    <name evidence="4" type="ORF">J2X19_001424</name>
</gene>
<comment type="caution">
    <text evidence="4">The sequence shown here is derived from an EMBL/GenBank/DDBJ whole genome shotgun (WGS) entry which is preliminary data.</text>
</comment>
<dbReference type="EMBL" id="JAVDXT010000001">
    <property type="protein sequence ID" value="MDR7376766.1"/>
    <property type="molecule type" value="Genomic_DNA"/>
</dbReference>
<evidence type="ECO:0000313" key="5">
    <source>
        <dbReference type="Proteomes" id="UP001180487"/>
    </source>
</evidence>
<protein>
    <submittedName>
        <fullName evidence="4">CheY-like chemotaxis protein</fullName>
    </submittedName>
</protein>
<keyword evidence="5" id="KW-1185">Reference proteome</keyword>
<name>A0ABU2C609_9BURK</name>
<proteinExistence type="predicted"/>
<dbReference type="PANTHER" id="PTHR44591">
    <property type="entry name" value="STRESS RESPONSE REGULATOR PROTEIN 1"/>
    <property type="match status" value="1"/>
</dbReference>
<reference evidence="4 5" key="1">
    <citation type="submission" date="2023-07" db="EMBL/GenBank/DDBJ databases">
        <title>Sorghum-associated microbial communities from plants grown in Nebraska, USA.</title>
        <authorList>
            <person name="Schachtman D."/>
        </authorList>
    </citation>
    <scope>NUCLEOTIDE SEQUENCE [LARGE SCALE GENOMIC DNA]</scope>
    <source>
        <strain evidence="4 5">BE313</strain>
    </source>
</reference>
<sequence length="136" mass="15067">MARILVIEDEAPIRGNLLRFIRLEGYEAVEAADGRSGLQAVHDQLPDLIFCDVMMPQLNGLDLLAAIQQAPALRHIPLIFLSASAEPELLDEALRRGARGYLTKPFNFTQLRAVLQQHLPQNMTTGSPQPSKLTLD</sequence>
<evidence type="ECO:0000259" key="3">
    <source>
        <dbReference type="PROSITE" id="PS50110"/>
    </source>
</evidence>
<dbReference type="RefSeq" id="WP_310371940.1">
    <property type="nucleotide sequence ID" value="NZ_JAVDXT010000001.1"/>
</dbReference>
<keyword evidence="1 2" id="KW-0597">Phosphoprotein</keyword>
<feature type="modified residue" description="4-aspartylphosphate" evidence="2">
    <location>
        <position position="52"/>
    </location>
</feature>
<evidence type="ECO:0000313" key="4">
    <source>
        <dbReference type="EMBL" id="MDR7376766.1"/>
    </source>
</evidence>
<dbReference type="InterPro" id="IPR001789">
    <property type="entry name" value="Sig_transdc_resp-reg_receiver"/>
</dbReference>
<dbReference type="PANTHER" id="PTHR44591:SF3">
    <property type="entry name" value="RESPONSE REGULATORY DOMAIN-CONTAINING PROTEIN"/>
    <property type="match status" value="1"/>
</dbReference>
<evidence type="ECO:0000256" key="2">
    <source>
        <dbReference type="PROSITE-ProRule" id="PRU00169"/>
    </source>
</evidence>
<evidence type="ECO:0000256" key="1">
    <source>
        <dbReference type="ARBA" id="ARBA00022553"/>
    </source>
</evidence>
<dbReference type="InterPro" id="IPR050595">
    <property type="entry name" value="Bact_response_regulator"/>
</dbReference>
<dbReference type="CDD" id="cd00156">
    <property type="entry name" value="REC"/>
    <property type="match status" value="1"/>
</dbReference>
<dbReference type="Proteomes" id="UP001180487">
    <property type="component" value="Unassembled WGS sequence"/>
</dbReference>
<dbReference type="Pfam" id="PF00072">
    <property type="entry name" value="Response_reg"/>
    <property type="match status" value="1"/>
</dbReference>
<dbReference type="InterPro" id="IPR011006">
    <property type="entry name" value="CheY-like_superfamily"/>
</dbReference>
<dbReference type="Gene3D" id="3.40.50.2300">
    <property type="match status" value="1"/>
</dbReference>
<organism evidence="4 5">
    <name type="scientific">Rhodoferax ferrireducens</name>
    <dbReference type="NCBI Taxonomy" id="192843"/>
    <lineage>
        <taxon>Bacteria</taxon>
        <taxon>Pseudomonadati</taxon>
        <taxon>Pseudomonadota</taxon>
        <taxon>Betaproteobacteria</taxon>
        <taxon>Burkholderiales</taxon>
        <taxon>Comamonadaceae</taxon>
        <taxon>Rhodoferax</taxon>
    </lineage>
</organism>
<accession>A0ABU2C609</accession>